<dbReference type="Gene3D" id="2.30.40.10">
    <property type="entry name" value="Urease, subunit C, domain 1"/>
    <property type="match status" value="1"/>
</dbReference>
<dbReference type="AlphaFoldDB" id="A0A8K0UKY2"/>
<dbReference type="Pfam" id="PF01979">
    <property type="entry name" value="Amidohydro_1"/>
    <property type="match status" value="1"/>
</dbReference>
<proteinExistence type="predicted"/>
<dbReference type="InterPro" id="IPR011059">
    <property type="entry name" value="Metal-dep_hydrolase_composite"/>
</dbReference>
<comment type="caution">
    <text evidence="2">The sequence shown here is derived from an EMBL/GenBank/DDBJ whole genome shotgun (WGS) entry which is preliminary data.</text>
</comment>
<dbReference type="Proteomes" id="UP000813824">
    <property type="component" value="Unassembled WGS sequence"/>
</dbReference>
<reference evidence="2" key="1">
    <citation type="journal article" date="2021" name="New Phytol.">
        <title>Evolutionary innovations through gain and loss of genes in the ectomycorrhizal Boletales.</title>
        <authorList>
            <person name="Wu G."/>
            <person name="Miyauchi S."/>
            <person name="Morin E."/>
            <person name="Kuo A."/>
            <person name="Drula E."/>
            <person name="Varga T."/>
            <person name="Kohler A."/>
            <person name="Feng B."/>
            <person name="Cao Y."/>
            <person name="Lipzen A."/>
            <person name="Daum C."/>
            <person name="Hundley H."/>
            <person name="Pangilinan J."/>
            <person name="Johnson J."/>
            <person name="Barry K."/>
            <person name="LaButti K."/>
            <person name="Ng V."/>
            <person name="Ahrendt S."/>
            <person name="Min B."/>
            <person name="Choi I.G."/>
            <person name="Park H."/>
            <person name="Plett J.M."/>
            <person name="Magnuson J."/>
            <person name="Spatafora J.W."/>
            <person name="Nagy L.G."/>
            <person name="Henrissat B."/>
            <person name="Grigoriev I.V."/>
            <person name="Yang Z.L."/>
            <person name="Xu J."/>
            <person name="Martin F.M."/>
        </authorList>
    </citation>
    <scope>NUCLEOTIDE SEQUENCE</scope>
    <source>
        <strain evidence="2">KKN 215</strain>
    </source>
</reference>
<organism evidence="2 3">
    <name type="scientific">Cristinia sonorae</name>
    <dbReference type="NCBI Taxonomy" id="1940300"/>
    <lineage>
        <taxon>Eukaryota</taxon>
        <taxon>Fungi</taxon>
        <taxon>Dikarya</taxon>
        <taxon>Basidiomycota</taxon>
        <taxon>Agaricomycotina</taxon>
        <taxon>Agaricomycetes</taxon>
        <taxon>Agaricomycetidae</taxon>
        <taxon>Agaricales</taxon>
        <taxon>Pleurotineae</taxon>
        <taxon>Stephanosporaceae</taxon>
        <taxon>Cristinia</taxon>
    </lineage>
</organism>
<evidence type="ECO:0000313" key="3">
    <source>
        <dbReference type="Proteomes" id="UP000813824"/>
    </source>
</evidence>
<dbReference type="InterPro" id="IPR006680">
    <property type="entry name" value="Amidohydro-rel"/>
</dbReference>
<evidence type="ECO:0000313" key="2">
    <source>
        <dbReference type="EMBL" id="KAH8094801.1"/>
    </source>
</evidence>
<dbReference type="SUPFAM" id="SSF51338">
    <property type="entry name" value="Composite domain of metallo-dependent hydrolases"/>
    <property type="match status" value="1"/>
</dbReference>
<keyword evidence="2" id="KW-0378">Hydrolase</keyword>
<sequence length="148" mass="16650">MLQWQRAYEFDQALQQKAVPPSHNKWRAADAFRLATLGGAEALNMSHLIGTIEEGKKADLLVFDAESPNLAACLDPFLGFVFHASDADIELVMVNGEIVKQHGKLVNFKWSEVAKELKEASKGIHERWPAEKLERIWSDYYAKKGGPQ</sequence>
<name>A0A8K0UKY2_9AGAR</name>
<dbReference type="PANTHER" id="PTHR43794">
    <property type="entry name" value="AMINOHYDROLASE SSNA-RELATED"/>
    <property type="match status" value="1"/>
</dbReference>
<gene>
    <name evidence="2" type="ORF">BXZ70DRAFT_337085</name>
</gene>
<dbReference type="Gene3D" id="3.20.20.140">
    <property type="entry name" value="Metal-dependent hydrolases"/>
    <property type="match status" value="1"/>
</dbReference>
<dbReference type="PANTHER" id="PTHR43794:SF5">
    <property type="entry name" value="CHLOROHYDROLASE FAMILY PROTEIN"/>
    <property type="match status" value="1"/>
</dbReference>
<dbReference type="EMBL" id="JAEVFJ010000024">
    <property type="protein sequence ID" value="KAH8094801.1"/>
    <property type="molecule type" value="Genomic_DNA"/>
</dbReference>
<accession>A0A8K0UKY2</accession>
<protein>
    <submittedName>
        <fullName evidence="2">Metal-dependent hydrolase</fullName>
    </submittedName>
</protein>
<dbReference type="OrthoDB" id="194468at2759"/>
<dbReference type="InterPro" id="IPR050287">
    <property type="entry name" value="MTA/SAH_deaminase"/>
</dbReference>
<dbReference type="GO" id="GO:0016810">
    <property type="term" value="F:hydrolase activity, acting on carbon-nitrogen (but not peptide) bonds"/>
    <property type="evidence" value="ECO:0007669"/>
    <property type="project" value="InterPro"/>
</dbReference>
<evidence type="ECO:0000259" key="1">
    <source>
        <dbReference type="Pfam" id="PF01979"/>
    </source>
</evidence>
<keyword evidence="3" id="KW-1185">Reference proteome</keyword>
<feature type="domain" description="Amidohydrolase-related" evidence="1">
    <location>
        <begin position="21"/>
        <end position="99"/>
    </location>
</feature>